<evidence type="ECO:0000256" key="1">
    <source>
        <dbReference type="SAM" id="Phobius"/>
    </source>
</evidence>
<dbReference type="EMBL" id="SPMZ01000077">
    <property type="protein sequence ID" value="NMQ21158.1"/>
    <property type="molecule type" value="Genomic_DNA"/>
</dbReference>
<evidence type="ECO:0000313" key="3">
    <source>
        <dbReference type="Proteomes" id="UP000760480"/>
    </source>
</evidence>
<keyword evidence="1" id="KW-0812">Transmembrane</keyword>
<protein>
    <submittedName>
        <fullName evidence="2">Uncharacterized protein</fullName>
    </submittedName>
</protein>
<proteinExistence type="predicted"/>
<dbReference type="Proteomes" id="UP000760480">
    <property type="component" value="Unassembled WGS sequence"/>
</dbReference>
<keyword evidence="3" id="KW-1185">Reference proteome</keyword>
<organism evidence="2 3">
    <name type="scientific">Candidatus Competibacter phosphatis</name>
    <dbReference type="NCBI Taxonomy" id="221280"/>
    <lineage>
        <taxon>Bacteria</taxon>
        <taxon>Pseudomonadati</taxon>
        <taxon>Pseudomonadota</taxon>
        <taxon>Gammaproteobacteria</taxon>
        <taxon>Candidatus Competibacteraceae</taxon>
        <taxon>Candidatus Competibacter</taxon>
    </lineage>
</organism>
<evidence type="ECO:0000313" key="2">
    <source>
        <dbReference type="EMBL" id="NMQ21158.1"/>
    </source>
</evidence>
<comment type="caution">
    <text evidence="2">The sequence shown here is derived from an EMBL/GenBank/DDBJ whole genome shotgun (WGS) entry which is preliminary data.</text>
</comment>
<keyword evidence="1" id="KW-0472">Membrane</keyword>
<gene>
    <name evidence="2" type="ORF">E4P82_19325</name>
</gene>
<dbReference type="RefSeq" id="WP_169250425.1">
    <property type="nucleotide sequence ID" value="NZ_SPMZ01000077.1"/>
</dbReference>
<reference evidence="2 3" key="1">
    <citation type="submission" date="2019-03" db="EMBL/GenBank/DDBJ databases">
        <title>Metabolic reconstructions from genomes of highly enriched 'Candidatus Accumulibacter' and 'Candidatus Competibacter' bioreactor populations.</title>
        <authorList>
            <person name="Annavajhala M.K."/>
            <person name="Welles L."/>
            <person name="Abbas B."/>
            <person name="Sorokin D."/>
            <person name="Park H."/>
            <person name="Van Loosdrecht M."/>
            <person name="Chandran K."/>
        </authorList>
    </citation>
    <scope>NUCLEOTIDE SEQUENCE [LARGE SCALE GENOMIC DNA]</scope>
    <source>
        <strain evidence="2 3">SBR_G</strain>
    </source>
</reference>
<sequence length="91" mass="10313">MSDASQSAAPWCYTAHYPKAFWVLDARLAWPLLLWLLHMAWWTFAVAVAACLLGAVLARVAMPPAMAWRRLKAALRGGPCPPRRPRRLFLR</sequence>
<dbReference type="InterPro" id="IPR047756">
    <property type="entry name" value="IcmT-like"/>
</dbReference>
<feature type="transmembrane region" description="Helical" evidence="1">
    <location>
        <begin position="39"/>
        <end position="62"/>
    </location>
</feature>
<name>A0ABX1TNY7_9GAMM</name>
<accession>A0ABX1TNY7</accession>
<dbReference type="NCBIfam" id="NF038220">
    <property type="entry name" value="IcmT_TraK"/>
    <property type="match status" value="1"/>
</dbReference>
<keyword evidence="1" id="KW-1133">Transmembrane helix</keyword>